<dbReference type="EMBL" id="CP050855">
    <property type="protein sequence ID" value="QLH61664.1"/>
    <property type="molecule type" value="Genomic_DNA"/>
</dbReference>
<accession>A0A068Z6X2</accession>
<evidence type="ECO:0000313" key="1">
    <source>
        <dbReference type="EMBL" id="QLH61664.1"/>
    </source>
</evidence>
<organism evidence="1 2">
    <name type="scientific">Serratia symbiotica</name>
    <dbReference type="NCBI Taxonomy" id="138074"/>
    <lineage>
        <taxon>Bacteria</taxon>
        <taxon>Pseudomonadati</taxon>
        <taxon>Pseudomonadota</taxon>
        <taxon>Gammaproteobacteria</taxon>
        <taxon>Enterobacterales</taxon>
        <taxon>Yersiniaceae</taxon>
        <taxon>Serratia</taxon>
    </lineage>
</organism>
<sequence>MSKKNDNAITLAKPVVRGDEKITQVTITDEIKQAGSLRGLKLVNVMNMDVDSVAVLLTRVTSPRLKQTEINEMDTRDFVSLSEALVPFLTPAGSGASNEAETENQ</sequence>
<dbReference type="Proteomes" id="UP000042738">
    <property type="component" value="Chromosome"/>
</dbReference>
<dbReference type="InterPro" id="IPR019289">
    <property type="entry name" value="Phage_tail_E/E"/>
</dbReference>
<dbReference type="AlphaFoldDB" id="A0A068Z6X2"/>
<reference evidence="1 2" key="1">
    <citation type="journal article" date="2014" name="Genome Announc.">
        <title>Whole-Genome Sequence of Serratia symbiotica Strain CWBI-2.3T, a Free-Living Symbiont of the Black Bean Aphid Aphis fabae.</title>
        <authorList>
            <person name="Foray V."/>
            <person name="Grigorescu A.S."/>
            <person name="Sabri A."/>
            <person name="Haubruge E."/>
            <person name="Lognay G."/>
            <person name="Francis F."/>
            <person name="Fauconnier M.L."/>
            <person name="Hance T."/>
            <person name="Thonart P."/>
        </authorList>
    </citation>
    <scope>NUCLEOTIDE SEQUENCE [LARGE SCALE GENOMIC DNA]</scope>
    <source>
        <strain evidence="1">CWBI-2.3</strain>
    </source>
</reference>
<gene>
    <name evidence="1" type="ORF">SYMBAF_00185</name>
</gene>
<dbReference type="RefSeq" id="WP_040264587.1">
    <property type="nucleotide sequence ID" value="NZ_CP050855.1"/>
</dbReference>
<dbReference type="Pfam" id="PF10109">
    <property type="entry name" value="Phage_TAC_7"/>
    <property type="match status" value="1"/>
</dbReference>
<protein>
    <submittedName>
        <fullName evidence="1">Phage tail assembly protein</fullName>
    </submittedName>
</protein>
<evidence type="ECO:0000313" key="2">
    <source>
        <dbReference type="Proteomes" id="UP000042738"/>
    </source>
</evidence>
<dbReference type="GeneID" id="93734946"/>
<dbReference type="STRING" id="138074.SYMBAF_160373"/>
<name>A0A068Z6X2_9GAMM</name>
<proteinExistence type="predicted"/>